<dbReference type="HOGENOM" id="CLU_015296_1_0_1"/>
<sequence>MASSSSVTTIKINTNKSHVLKERTIFVSMDKLDVQIESPVDFDSLERNEVDIKGYFVTQQMMEYFKMLNRPSYMNLVKDFWVKAEVYDRQDAEKEEAKLVKKNPGLKGKSRTEMGLKPFNGTEIRSAVMGMEITITVETIAKACNCPNSGLFQVDVVKNQWENKITTVLFKGNAKAKTSKMSSAHMMLLKILSDCIFQKGGGTDYPSLDHKVVLYCLATFDRINLPKYILHHMCWEIRESQRIGRRQIPFGRLLSEIFVQGKLLKYLRETGVSSDDELGNVTGKIINGKTLYSMSIIEKFNPHSKDMNEGNVQSDLMTDFPPI</sequence>
<dbReference type="GO" id="GO:0003735">
    <property type="term" value="F:structural constituent of ribosome"/>
    <property type="evidence" value="ECO:0007669"/>
    <property type="project" value="InterPro"/>
</dbReference>
<dbReference type="Proteomes" id="UP000002051">
    <property type="component" value="Chromosome 3"/>
</dbReference>
<dbReference type="EMBL" id="PSQE01000003">
    <property type="protein sequence ID" value="RHN66855.1"/>
    <property type="molecule type" value="Genomic_DNA"/>
</dbReference>
<accession>G7IXU8</accession>
<evidence type="ECO:0000313" key="1">
    <source>
        <dbReference type="EMBL" id="AES70076.1"/>
    </source>
</evidence>
<dbReference type="Proteomes" id="UP000265566">
    <property type="component" value="Chromosome 3"/>
</dbReference>
<protein>
    <submittedName>
        <fullName evidence="1 3">Uncharacterized protein</fullName>
    </submittedName>
</protein>
<gene>
    <name evidence="1" type="ordered locus">MTR_3g047490</name>
    <name evidence="2" type="ORF">MtrunA17_Chr3g0096291</name>
</gene>
<dbReference type="PANTHER" id="PTHR10792">
    <property type="entry name" value="60S RIBOSOMAL PROTEIN L24"/>
    <property type="match status" value="1"/>
</dbReference>
<evidence type="ECO:0000313" key="2">
    <source>
        <dbReference type="EMBL" id="RHN66855.1"/>
    </source>
</evidence>
<dbReference type="Gramene" id="rna14964">
    <property type="protein sequence ID" value="RHN66855.1"/>
    <property type="gene ID" value="gene14964"/>
</dbReference>
<reference evidence="2" key="4">
    <citation type="journal article" date="2018" name="Nat. Plants">
        <title>Whole-genome landscape of Medicago truncatula symbiotic genes.</title>
        <authorList>
            <person name="Pecrix Y."/>
            <person name="Gamas P."/>
            <person name="Carrere S."/>
        </authorList>
    </citation>
    <scope>NUCLEOTIDE SEQUENCE</scope>
    <source>
        <tissue evidence="2">Leaves</tissue>
    </source>
</reference>
<reference evidence="1 4" key="2">
    <citation type="journal article" date="2014" name="BMC Genomics">
        <title>An improved genome release (version Mt4.0) for the model legume Medicago truncatula.</title>
        <authorList>
            <person name="Tang H."/>
            <person name="Krishnakumar V."/>
            <person name="Bidwell S."/>
            <person name="Rosen B."/>
            <person name="Chan A."/>
            <person name="Zhou S."/>
            <person name="Gentzbittel L."/>
            <person name="Childs K.L."/>
            <person name="Yandell M."/>
            <person name="Gundlach H."/>
            <person name="Mayer K.F."/>
            <person name="Schwartz D.C."/>
            <person name="Town C.D."/>
        </authorList>
    </citation>
    <scope>GENOME REANNOTATION</scope>
    <source>
        <strain evidence="3 4">cv. Jemalong A17</strain>
    </source>
</reference>
<keyword evidence="4" id="KW-1185">Reference proteome</keyword>
<dbReference type="AlphaFoldDB" id="G7IXU8"/>
<evidence type="ECO:0000313" key="4">
    <source>
        <dbReference type="Proteomes" id="UP000002051"/>
    </source>
</evidence>
<evidence type="ECO:0000313" key="3">
    <source>
        <dbReference type="EnsemblPlants" id="AES70076"/>
    </source>
</evidence>
<organism evidence="1 4">
    <name type="scientific">Medicago truncatula</name>
    <name type="common">Barrel medic</name>
    <name type="synonym">Medicago tribuloides</name>
    <dbReference type="NCBI Taxonomy" id="3880"/>
    <lineage>
        <taxon>Eukaryota</taxon>
        <taxon>Viridiplantae</taxon>
        <taxon>Streptophyta</taxon>
        <taxon>Embryophyta</taxon>
        <taxon>Tracheophyta</taxon>
        <taxon>Spermatophyta</taxon>
        <taxon>Magnoliopsida</taxon>
        <taxon>eudicotyledons</taxon>
        <taxon>Gunneridae</taxon>
        <taxon>Pentapetalae</taxon>
        <taxon>rosids</taxon>
        <taxon>fabids</taxon>
        <taxon>Fabales</taxon>
        <taxon>Fabaceae</taxon>
        <taxon>Papilionoideae</taxon>
        <taxon>50 kb inversion clade</taxon>
        <taxon>NPAAA clade</taxon>
        <taxon>Hologalegina</taxon>
        <taxon>IRL clade</taxon>
        <taxon>Trifolieae</taxon>
        <taxon>Medicago</taxon>
    </lineage>
</organism>
<reference evidence="3" key="3">
    <citation type="submission" date="2015-04" db="UniProtKB">
        <authorList>
            <consortium name="EnsemblPlants"/>
        </authorList>
    </citation>
    <scope>IDENTIFICATION</scope>
    <source>
        <strain evidence="3">cv. Jemalong A17</strain>
    </source>
</reference>
<reference evidence="1 4" key="1">
    <citation type="journal article" date="2011" name="Nature">
        <title>The Medicago genome provides insight into the evolution of rhizobial symbioses.</title>
        <authorList>
            <person name="Young N.D."/>
            <person name="Debelle F."/>
            <person name="Oldroyd G.E."/>
            <person name="Geurts R."/>
            <person name="Cannon S.B."/>
            <person name="Udvardi M.K."/>
            <person name="Benedito V.A."/>
            <person name="Mayer K.F."/>
            <person name="Gouzy J."/>
            <person name="Schoof H."/>
            <person name="Van de Peer Y."/>
            <person name="Proost S."/>
            <person name="Cook D.R."/>
            <person name="Meyers B.C."/>
            <person name="Spannagl M."/>
            <person name="Cheung F."/>
            <person name="De Mita S."/>
            <person name="Krishnakumar V."/>
            <person name="Gundlach H."/>
            <person name="Zhou S."/>
            <person name="Mudge J."/>
            <person name="Bharti A.K."/>
            <person name="Murray J.D."/>
            <person name="Naoumkina M.A."/>
            <person name="Rosen B."/>
            <person name="Silverstein K.A."/>
            <person name="Tang H."/>
            <person name="Rombauts S."/>
            <person name="Zhao P.X."/>
            <person name="Zhou P."/>
            <person name="Barbe V."/>
            <person name="Bardou P."/>
            <person name="Bechner M."/>
            <person name="Bellec A."/>
            <person name="Berger A."/>
            <person name="Berges H."/>
            <person name="Bidwell S."/>
            <person name="Bisseling T."/>
            <person name="Choisne N."/>
            <person name="Couloux A."/>
            <person name="Denny R."/>
            <person name="Deshpande S."/>
            <person name="Dai X."/>
            <person name="Doyle J.J."/>
            <person name="Dudez A.M."/>
            <person name="Farmer A.D."/>
            <person name="Fouteau S."/>
            <person name="Franken C."/>
            <person name="Gibelin C."/>
            <person name="Gish J."/>
            <person name="Goldstein S."/>
            <person name="Gonzalez A.J."/>
            <person name="Green P.J."/>
            <person name="Hallab A."/>
            <person name="Hartog M."/>
            <person name="Hua A."/>
            <person name="Humphray S.J."/>
            <person name="Jeong D.H."/>
            <person name="Jing Y."/>
            <person name="Jocker A."/>
            <person name="Kenton S.M."/>
            <person name="Kim D.J."/>
            <person name="Klee K."/>
            <person name="Lai H."/>
            <person name="Lang C."/>
            <person name="Lin S."/>
            <person name="Macmil S.L."/>
            <person name="Magdelenat G."/>
            <person name="Matthews L."/>
            <person name="McCorrison J."/>
            <person name="Monaghan E.L."/>
            <person name="Mun J.H."/>
            <person name="Najar F.Z."/>
            <person name="Nicholson C."/>
            <person name="Noirot C."/>
            <person name="O'Bleness M."/>
            <person name="Paule C.R."/>
            <person name="Poulain J."/>
            <person name="Prion F."/>
            <person name="Qin B."/>
            <person name="Qu C."/>
            <person name="Retzel E.F."/>
            <person name="Riddle C."/>
            <person name="Sallet E."/>
            <person name="Samain S."/>
            <person name="Samson N."/>
            <person name="Sanders I."/>
            <person name="Saurat O."/>
            <person name="Scarpelli C."/>
            <person name="Schiex T."/>
            <person name="Segurens B."/>
            <person name="Severin A.J."/>
            <person name="Sherrier D.J."/>
            <person name="Shi R."/>
            <person name="Sims S."/>
            <person name="Singer S.R."/>
            <person name="Sinharoy S."/>
            <person name="Sterck L."/>
            <person name="Viollet A."/>
            <person name="Wang B.B."/>
            <person name="Wang K."/>
            <person name="Wang M."/>
            <person name="Wang X."/>
            <person name="Warfsmann J."/>
            <person name="Weissenbach J."/>
            <person name="White D.D."/>
            <person name="White J.D."/>
            <person name="Wiley G.B."/>
            <person name="Wincker P."/>
            <person name="Xing Y."/>
            <person name="Yang L."/>
            <person name="Yao Z."/>
            <person name="Ying F."/>
            <person name="Zhai J."/>
            <person name="Zhou L."/>
            <person name="Zuber A."/>
            <person name="Denarie J."/>
            <person name="Dixon R.A."/>
            <person name="May G.D."/>
            <person name="Schwartz D.C."/>
            <person name="Rogers J."/>
            <person name="Quetier F."/>
            <person name="Town C.D."/>
            <person name="Roe B.A."/>
        </authorList>
    </citation>
    <scope>NUCLEOTIDE SEQUENCE [LARGE SCALE GENOMIC DNA]</scope>
    <source>
        <strain evidence="1">A17</strain>
        <strain evidence="3 4">cv. Jemalong A17</strain>
    </source>
</reference>
<dbReference type="PaxDb" id="3880-AES70076"/>
<dbReference type="EnsemblPlants" id="AES70076">
    <property type="protein sequence ID" value="AES70076"/>
    <property type="gene ID" value="MTR_3g047490"/>
</dbReference>
<name>G7IXU8_MEDTR</name>
<dbReference type="PANTHER" id="PTHR10792:SF8">
    <property type="entry name" value="RIBOSOME BIOGENESIS PROTEIN RLP24-RELATED"/>
    <property type="match status" value="1"/>
</dbReference>
<proteinExistence type="predicted"/>
<dbReference type="EMBL" id="CM001219">
    <property type="protein sequence ID" value="AES70076.1"/>
    <property type="molecule type" value="Genomic_DNA"/>
</dbReference>
<dbReference type="InterPro" id="IPR056366">
    <property type="entry name" value="Ribosomal_eL24"/>
</dbReference>